<dbReference type="InterPro" id="IPR001387">
    <property type="entry name" value="Cro/C1-type_HTH"/>
</dbReference>
<dbReference type="AlphaFoldDB" id="A0A0F8ZIU6"/>
<sequence length="102" mass="10928">MWPICWPLGDEMTKNAGTYKPYHGASPGQVLEDMLVTNGISHAEFARSSGCAPKLVSEIIAGKAAVDPKTARQFEQALGLEASIWLNIEAVHQLHQAKALGG</sequence>
<evidence type="ECO:0000313" key="2">
    <source>
        <dbReference type="EMBL" id="KKK93747.1"/>
    </source>
</evidence>
<dbReference type="InterPro" id="IPR010982">
    <property type="entry name" value="Lambda_DNA-bd_dom_sf"/>
</dbReference>
<proteinExistence type="predicted"/>
<protein>
    <recommendedName>
        <fullName evidence="1">HTH cro/C1-type domain-containing protein</fullName>
    </recommendedName>
</protein>
<dbReference type="Gene3D" id="1.10.260.40">
    <property type="entry name" value="lambda repressor-like DNA-binding domains"/>
    <property type="match status" value="1"/>
</dbReference>
<dbReference type="GO" id="GO:0003677">
    <property type="term" value="F:DNA binding"/>
    <property type="evidence" value="ECO:0007669"/>
    <property type="project" value="InterPro"/>
</dbReference>
<reference evidence="2" key="1">
    <citation type="journal article" date="2015" name="Nature">
        <title>Complex archaea that bridge the gap between prokaryotes and eukaryotes.</title>
        <authorList>
            <person name="Spang A."/>
            <person name="Saw J.H."/>
            <person name="Jorgensen S.L."/>
            <person name="Zaremba-Niedzwiedzka K."/>
            <person name="Martijn J."/>
            <person name="Lind A.E."/>
            <person name="van Eijk R."/>
            <person name="Schleper C."/>
            <person name="Guy L."/>
            <person name="Ettema T.J."/>
        </authorList>
    </citation>
    <scope>NUCLEOTIDE SEQUENCE</scope>
</reference>
<dbReference type="SMART" id="SM00530">
    <property type="entry name" value="HTH_XRE"/>
    <property type="match status" value="1"/>
</dbReference>
<feature type="domain" description="HTH cro/C1-type" evidence="1">
    <location>
        <begin position="30"/>
        <end position="85"/>
    </location>
</feature>
<dbReference type="CDD" id="cd00093">
    <property type="entry name" value="HTH_XRE"/>
    <property type="match status" value="1"/>
</dbReference>
<evidence type="ECO:0000259" key="1">
    <source>
        <dbReference type="SMART" id="SM00530"/>
    </source>
</evidence>
<dbReference type="Pfam" id="PF01381">
    <property type="entry name" value="HTH_3"/>
    <property type="match status" value="1"/>
</dbReference>
<dbReference type="SUPFAM" id="SSF47413">
    <property type="entry name" value="lambda repressor-like DNA-binding domains"/>
    <property type="match status" value="1"/>
</dbReference>
<name>A0A0F8ZIU6_9ZZZZ</name>
<organism evidence="2">
    <name type="scientific">marine sediment metagenome</name>
    <dbReference type="NCBI Taxonomy" id="412755"/>
    <lineage>
        <taxon>unclassified sequences</taxon>
        <taxon>metagenomes</taxon>
        <taxon>ecological metagenomes</taxon>
    </lineage>
</organism>
<accession>A0A0F8ZIU6</accession>
<comment type="caution">
    <text evidence="2">The sequence shown here is derived from an EMBL/GenBank/DDBJ whole genome shotgun (WGS) entry which is preliminary data.</text>
</comment>
<dbReference type="EMBL" id="LAZR01047641">
    <property type="protein sequence ID" value="KKK93747.1"/>
    <property type="molecule type" value="Genomic_DNA"/>
</dbReference>
<gene>
    <name evidence="2" type="ORF">LCGC14_2689790</name>
</gene>